<comment type="caution">
    <text evidence="2">The sequence shown here is derived from an EMBL/GenBank/DDBJ whole genome shotgun (WGS) entry which is preliminary data.</text>
</comment>
<dbReference type="Pfam" id="PF19502">
    <property type="entry name" value="DUF6036"/>
    <property type="match status" value="1"/>
</dbReference>
<feature type="domain" description="DUF6036" evidence="1">
    <location>
        <begin position="19"/>
        <end position="139"/>
    </location>
</feature>
<sequence>MSHGTPGRVPVVLNKAEILDHLTELADELAGRSLSCRLVVVGGSYLALHDLRESTADVDSLTRLTKEVKSVVRQVGERHGLKASWLNDSAAMFSPAGLDLDNCEVVYEHSHLTVLCPPAQQIFLMKLLASRAPDHDDMIALWPRCGFVSAPAAVDAYYLAYPFEEHDPFLVDYVQQIAELAGG</sequence>
<protein>
    <recommendedName>
        <fullName evidence="1">DUF6036 domain-containing protein</fullName>
    </recommendedName>
</protein>
<dbReference type="Proteomes" id="UP000558997">
    <property type="component" value="Unassembled WGS sequence"/>
</dbReference>
<accession>A0A841DYL9</accession>
<evidence type="ECO:0000313" key="2">
    <source>
        <dbReference type="EMBL" id="MBB5983249.1"/>
    </source>
</evidence>
<dbReference type="InterPro" id="IPR045792">
    <property type="entry name" value="DUF6036"/>
</dbReference>
<keyword evidence="3" id="KW-1185">Reference proteome</keyword>
<name>A0A841DYL9_9ACTN</name>
<proteinExistence type="predicted"/>
<reference evidence="2 3" key="1">
    <citation type="submission" date="2020-08" db="EMBL/GenBank/DDBJ databases">
        <title>Sequencing the genomes of 1000 actinobacteria strains.</title>
        <authorList>
            <person name="Klenk H.-P."/>
        </authorList>
    </citation>
    <scope>NUCLEOTIDE SEQUENCE [LARGE SCALE GENOMIC DNA]</scope>
    <source>
        <strain evidence="2 3">DSM 17294</strain>
    </source>
</reference>
<dbReference type="AlphaFoldDB" id="A0A841DYL9"/>
<evidence type="ECO:0000259" key="1">
    <source>
        <dbReference type="Pfam" id="PF19502"/>
    </source>
</evidence>
<evidence type="ECO:0000313" key="3">
    <source>
        <dbReference type="Proteomes" id="UP000558997"/>
    </source>
</evidence>
<dbReference type="EMBL" id="JACHNF010000001">
    <property type="protein sequence ID" value="MBB5983249.1"/>
    <property type="molecule type" value="Genomic_DNA"/>
</dbReference>
<gene>
    <name evidence="2" type="ORF">HDA44_006590</name>
</gene>
<dbReference type="RefSeq" id="WP_184841111.1">
    <property type="nucleotide sequence ID" value="NZ_BAAAVN010000002.1"/>
</dbReference>
<organism evidence="2 3">
    <name type="scientific">Kribbella solani</name>
    <dbReference type="NCBI Taxonomy" id="236067"/>
    <lineage>
        <taxon>Bacteria</taxon>
        <taxon>Bacillati</taxon>
        <taxon>Actinomycetota</taxon>
        <taxon>Actinomycetes</taxon>
        <taxon>Propionibacteriales</taxon>
        <taxon>Kribbellaceae</taxon>
        <taxon>Kribbella</taxon>
    </lineage>
</organism>